<comment type="caution">
    <text evidence="1">The sequence shown here is derived from an EMBL/GenBank/DDBJ whole genome shotgun (WGS) entry which is preliminary data.</text>
</comment>
<organism evidence="1 2">
    <name type="scientific">Rubellimicrobium rubrum</name>
    <dbReference type="NCBI Taxonomy" id="2585369"/>
    <lineage>
        <taxon>Bacteria</taxon>
        <taxon>Pseudomonadati</taxon>
        <taxon>Pseudomonadota</taxon>
        <taxon>Alphaproteobacteria</taxon>
        <taxon>Rhodobacterales</taxon>
        <taxon>Roseobacteraceae</taxon>
        <taxon>Rubellimicrobium</taxon>
    </lineage>
</organism>
<dbReference type="Proteomes" id="UP000305887">
    <property type="component" value="Unassembled WGS sequence"/>
</dbReference>
<dbReference type="EMBL" id="VDFU01000053">
    <property type="protein sequence ID" value="TNC44874.1"/>
    <property type="molecule type" value="Genomic_DNA"/>
</dbReference>
<protein>
    <submittedName>
        <fullName evidence="1">Uncharacterized protein</fullName>
    </submittedName>
</protein>
<dbReference type="OrthoDB" id="6159094at2"/>
<gene>
    <name evidence="1" type="ORF">FHG66_20430</name>
</gene>
<sequence>MGTALPALAAGPSDPDWPCIQRKVERLSIAAMWPDPIPEGTEPLPEDLEEVAAQLALRRVSEEDAQELLSHAKESHPNLGPDDYGQVFRITFDHIDRQRTEIVAGIGRYARNQSTLASELEELRAEMKDLEAAEAPDFDRMDEVEAEIDWRVRIFNDRNRALTYVCESPVLLEQRAFWIAQMLLKAAG</sequence>
<keyword evidence="2" id="KW-1185">Reference proteome</keyword>
<proteinExistence type="predicted"/>
<reference evidence="1 2" key="1">
    <citation type="submission" date="2019-06" db="EMBL/GenBank/DDBJ databases">
        <title>YIM 131921 draft genome.</title>
        <authorList>
            <person name="Jiang L."/>
        </authorList>
    </citation>
    <scope>NUCLEOTIDE SEQUENCE [LARGE SCALE GENOMIC DNA]</scope>
    <source>
        <strain evidence="1 2">YIM 131921</strain>
    </source>
</reference>
<accession>A0A5C4MP06</accession>
<name>A0A5C4MP06_9RHOB</name>
<evidence type="ECO:0000313" key="2">
    <source>
        <dbReference type="Proteomes" id="UP000305887"/>
    </source>
</evidence>
<evidence type="ECO:0000313" key="1">
    <source>
        <dbReference type="EMBL" id="TNC44874.1"/>
    </source>
</evidence>
<dbReference type="AlphaFoldDB" id="A0A5C4MP06"/>